<evidence type="ECO:0000256" key="1">
    <source>
        <dbReference type="SAM" id="MobiDB-lite"/>
    </source>
</evidence>
<keyword evidence="5" id="KW-1185">Reference proteome</keyword>
<evidence type="ECO:0000256" key="2">
    <source>
        <dbReference type="SAM" id="Phobius"/>
    </source>
</evidence>
<feature type="transmembrane region" description="Helical" evidence="2">
    <location>
        <begin position="414"/>
        <end position="438"/>
    </location>
</feature>
<protein>
    <submittedName>
        <fullName evidence="4">Uncharacterized protein</fullName>
    </submittedName>
</protein>
<keyword evidence="2" id="KW-0812">Transmembrane</keyword>
<keyword evidence="2" id="KW-0472">Membrane</keyword>
<dbReference type="AlphaFoldDB" id="A0A1L7XSC4"/>
<dbReference type="Proteomes" id="UP000184330">
    <property type="component" value="Unassembled WGS sequence"/>
</dbReference>
<feature type="transmembrane region" description="Helical" evidence="2">
    <location>
        <begin position="576"/>
        <end position="595"/>
    </location>
</feature>
<name>A0A1L7XSC4_9HELO</name>
<keyword evidence="2" id="KW-1133">Transmembrane helix</keyword>
<feature type="transmembrane region" description="Helical" evidence="2">
    <location>
        <begin position="150"/>
        <end position="168"/>
    </location>
</feature>
<feature type="transmembrane region" description="Helical" evidence="2">
    <location>
        <begin position="188"/>
        <end position="204"/>
    </location>
</feature>
<feature type="chain" id="PRO_5012611736" evidence="3">
    <location>
        <begin position="31"/>
        <end position="751"/>
    </location>
</feature>
<gene>
    <name evidence="4" type="ORF">PAC_17850</name>
</gene>
<feature type="transmembrane region" description="Helical" evidence="2">
    <location>
        <begin position="627"/>
        <end position="652"/>
    </location>
</feature>
<feature type="transmembrane region" description="Helical" evidence="2">
    <location>
        <begin position="698"/>
        <end position="720"/>
    </location>
</feature>
<sequence>MPRFPPSTVNMENYCLFAFLLLCIASPVRSGDNYLSLRQAFPLLNGLDRPPSRLSLRYGGQNFTRCCLMAFEQALTVENGAVAPSTHASFLDGEDKSPVNITDLLESQFPCSAAYQGDRKGVNQLKVPWWWCNDNCPGFEISRSSKLNQWIQPFVGFVLPSVIFCLTIPRRRKLRLPDKVFPRDIDNINIFKAFISVGAAAFVVSTDTILWLGTVFALAGRLLLSGVYEAFIDKRVVDFMDEKIRNGCLPPSLRARILFTVLVGNLDLESAWKPSMDLANPLEAPGTTHQTPVSRTPPRTPSIPSQQPSSNSPTQTPQSGPSNGECEHTPPATSPTTLQPLTILPSDVSVPSQLIYERVIRQEPTQNVQLRLKSMLACQNSFGSYVGAPVIFYLGSFVFALLEINATLGENDVAHALAFGAWWMTIPHISIVSGCLLAGNNPNTLEAIAPNGMSRRRSSWKPPLNAPKGFWAQLGWRYQKVAYRLFEPTYEAEYYPAPMWERGRSKRKWVMRLVEKYRNVAPRDMEDLQSKLLMAWGDWFLISVLSTVLLSVPCVLGLLISYFTPQVGLACRSMTFLVYVCSEVLLLLLWIWDLATKVERPRPGVAEPCGGNTPGERTEVREISTSYLSILSSVIFWILTTMGLFGATFSAIGGTMMQIIGVYRNCLCKISVGHWKDKNMTLFLSTNNRMDIEEALHWWLMTGAVATGFLGVICYIGWWYQRRLRFRFRGLVDKLNYRFPWPEASGQSRND</sequence>
<proteinExistence type="predicted"/>
<evidence type="ECO:0000313" key="4">
    <source>
        <dbReference type="EMBL" id="CZR67951.1"/>
    </source>
</evidence>
<accession>A0A1L7XSC4</accession>
<feature type="region of interest" description="Disordered" evidence="1">
    <location>
        <begin position="279"/>
        <end position="342"/>
    </location>
</feature>
<feature type="transmembrane region" description="Helical" evidence="2">
    <location>
        <begin position="382"/>
        <end position="402"/>
    </location>
</feature>
<organism evidence="4 5">
    <name type="scientific">Phialocephala subalpina</name>
    <dbReference type="NCBI Taxonomy" id="576137"/>
    <lineage>
        <taxon>Eukaryota</taxon>
        <taxon>Fungi</taxon>
        <taxon>Dikarya</taxon>
        <taxon>Ascomycota</taxon>
        <taxon>Pezizomycotina</taxon>
        <taxon>Leotiomycetes</taxon>
        <taxon>Helotiales</taxon>
        <taxon>Mollisiaceae</taxon>
        <taxon>Phialocephala</taxon>
        <taxon>Phialocephala fortinii species complex</taxon>
    </lineage>
</organism>
<feature type="compositionally biased region" description="Low complexity" evidence="1">
    <location>
        <begin position="290"/>
        <end position="322"/>
    </location>
</feature>
<reference evidence="4 5" key="1">
    <citation type="submission" date="2016-03" db="EMBL/GenBank/DDBJ databases">
        <authorList>
            <person name="Ploux O."/>
        </authorList>
    </citation>
    <scope>NUCLEOTIDE SEQUENCE [LARGE SCALE GENOMIC DNA]</scope>
    <source>
        <strain evidence="4 5">UAMH 11012</strain>
    </source>
</reference>
<feature type="signal peptide" evidence="3">
    <location>
        <begin position="1"/>
        <end position="30"/>
    </location>
</feature>
<keyword evidence="3" id="KW-0732">Signal</keyword>
<dbReference type="OrthoDB" id="5392263at2759"/>
<feature type="transmembrane region" description="Helical" evidence="2">
    <location>
        <begin position="539"/>
        <end position="564"/>
    </location>
</feature>
<dbReference type="EMBL" id="FJOG01000049">
    <property type="protein sequence ID" value="CZR67951.1"/>
    <property type="molecule type" value="Genomic_DNA"/>
</dbReference>
<evidence type="ECO:0000256" key="3">
    <source>
        <dbReference type="SAM" id="SignalP"/>
    </source>
</evidence>
<feature type="transmembrane region" description="Helical" evidence="2">
    <location>
        <begin position="210"/>
        <end position="231"/>
    </location>
</feature>
<evidence type="ECO:0000313" key="5">
    <source>
        <dbReference type="Proteomes" id="UP000184330"/>
    </source>
</evidence>